<keyword evidence="4" id="KW-1185">Reference proteome</keyword>
<keyword evidence="2" id="KW-0472">Membrane</keyword>
<evidence type="ECO:0000313" key="4">
    <source>
        <dbReference type="Proteomes" id="UP001222027"/>
    </source>
</evidence>
<gene>
    <name evidence="3" type="ORF">OPV22_003486</name>
</gene>
<protein>
    <submittedName>
        <fullName evidence="3">Uncharacterized protein</fullName>
    </submittedName>
</protein>
<keyword evidence="2" id="KW-0812">Transmembrane</keyword>
<reference evidence="3 4" key="1">
    <citation type="submission" date="2022-12" db="EMBL/GenBank/DDBJ databases">
        <title>Chromosome-scale assembly of the Ensete ventricosum genome.</title>
        <authorList>
            <person name="Dussert Y."/>
            <person name="Stocks J."/>
            <person name="Wendawek A."/>
            <person name="Woldeyes F."/>
            <person name="Nichols R.A."/>
            <person name="Borrell J.S."/>
        </authorList>
    </citation>
    <scope>NUCLEOTIDE SEQUENCE [LARGE SCALE GENOMIC DNA]</scope>
    <source>
        <strain evidence="4">cv. Maze</strain>
        <tissue evidence="3">Seeds</tissue>
    </source>
</reference>
<evidence type="ECO:0000313" key="3">
    <source>
        <dbReference type="EMBL" id="KAJ8513052.1"/>
    </source>
</evidence>
<feature type="transmembrane region" description="Helical" evidence="2">
    <location>
        <begin position="61"/>
        <end position="83"/>
    </location>
</feature>
<sequence>MDLFLDLLHYSSSSLLVMPFRLVVLLLLLVVPFRLVVLLLLLLVVPFLLVLPSDMELLLDLVNDSCHFFFVSVLALMLLSFRWRMEPVSSPYLSTEKKPLDRQPSPKLTVTELPRYE</sequence>
<organism evidence="3 4">
    <name type="scientific">Ensete ventricosum</name>
    <name type="common">Abyssinian banana</name>
    <name type="synonym">Musa ensete</name>
    <dbReference type="NCBI Taxonomy" id="4639"/>
    <lineage>
        <taxon>Eukaryota</taxon>
        <taxon>Viridiplantae</taxon>
        <taxon>Streptophyta</taxon>
        <taxon>Embryophyta</taxon>
        <taxon>Tracheophyta</taxon>
        <taxon>Spermatophyta</taxon>
        <taxon>Magnoliopsida</taxon>
        <taxon>Liliopsida</taxon>
        <taxon>Zingiberales</taxon>
        <taxon>Musaceae</taxon>
        <taxon>Ensete</taxon>
    </lineage>
</organism>
<proteinExistence type="predicted"/>
<dbReference type="AlphaFoldDB" id="A0AAV8S113"/>
<dbReference type="Proteomes" id="UP001222027">
    <property type="component" value="Unassembled WGS sequence"/>
</dbReference>
<evidence type="ECO:0000256" key="2">
    <source>
        <dbReference type="SAM" id="Phobius"/>
    </source>
</evidence>
<feature type="transmembrane region" description="Helical" evidence="2">
    <location>
        <begin position="20"/>
        <end position="49"/>
    </location>
</feature>
<name>A0AAV8S113_ENSVE</name>
<comment type="caution">
    <text evidence="3">The sequence shown here is derived from an EMBL/GenBank/DDBJ whole genome shotgun (WGS) entry which is preliminary data.</text>
</comment>
<keyword evidence="2" id="KW-1133">Transmembrane helix</keyword>
<evidence type="ECO:0000256" key="1">
    <source>
        <dbReference type="SAM" id="MobiDB-lite"/>
    </source>
</evidence>
<dbReference type="EMBL" id="JAQQAF010000001">
    <property type="protein sequence ID" value="KAJ8513052.1"/>
    <property type="molecule type" value="Genomic_DNA"/>
</dbReference>
<feature type="region of interest" description="Disordered" evidence="1">
    <location>
        <begin position="91"/>
        <end position="117"/>
    </location>
</feature>
<accession>A0AAV8S113</accession>